<proteinExistence type="inferred from homology"/>
<name>W1P873_AMBTC</name>
<keyword evidence="2" id="KW-1133">Transmembrane helix</keyword>
<keyword evidence="3" id="KW-0732">Signal</keyword>
<dbReference type="AlphaFoldDB" id="W1P873"/>
<dbReference type="Pfam" id="PF00234">
    <property type="entry name" value="Tryp_alpha_amyl"/>
    <property type="match status" value="1"/>
</dbReference>
<gene>
    <name evidence="5" type="ORF">AMTR_s00077p00066810</name>
</gene>
<dbReference type="eggNOG" id="ENOG502SAKZ">
    <property type="taxonomic scope" value="Eukaryota"/>
</dbReference>
<dbReference type="InterPro" id="IPR016140">
    <property type="entry name" value="Bifunc_inhib/LTP/seed_store"/>
</dbReference>
<feature type="chain" id="PRO_5004808138" description="Non-specific lipid-transfer protein" evidence="3">
    <location>
        <begin position="23"/>
        <end position="139"/>
    </location>
</feature>
<dbReference type="SUPFAM" id="SSF47699">
    <property type="entry name" value="Bifunctional inhibitor/lipid-transfer protein/seed storage 2S albumin"/>
    <property type="match status" value="1"/>
</dbReference>
<dbReference type="OMA" id="NEAIECQ"/>
<feature type="transmembrane region" description="Helical" evidence="2">
    <location>
        <begin position="114"/>
        <end position="132"/>
    </location>
</feature>
<dbReference type="SMART" id="SM00499">
    <property type="entry name" value="AAI"/>
    <property type="match status" value="1"/>
</dbReference>
<dbReference type="HOGENOM" id="CLU_128423_2_1_1"/>
<feature type="domain" description="Bifunctional inhibitor/plant lipid transfer protein/seed storage helical" evidence="4">
    <location>
        <begin position="26"/>
        <end position="111"/>
    </location>
</feature>
<dbReference type="CDD" id="cd01960">
    <property type="entry name" value="nsLTP1"/>
    <property type="match status" value="1"/>
</dbReference>
<evidence type="ECO:0000256" key="2">
    <source>
        <dbReference type="SAM" id="Phobius"/>
    </source>
</evidence>
<keyword evidence="2" id="KW-0472">Membrane</keyword>
<evidence type="ECO:0000259" key="4">
    <source>
        <dbReference type="SMART" id="SM00499"/>
    </source>
</evidence>
<dbReference type="Gramene" id="ERN04138">
    <property type="protein sequence ID" value="ERN04138"/>
    <property type="gene ID" value="AMTR_s00077p00066810"/>
</dbReference>
<protein>
    <recommendedName>
        <fullName evidence="1">Non-specific lipid-transfer protein</fullName>
    </recommendedName>
</protein>
<dbReference type="InterPro" id="IPR000528">
    <property type="entry name" value="Plant_nsLTP"/>
</dbReference>
<dbReference type="EMBL" id="KI394293">
    <property type="protein sequence ID" value="ERN04138.1"/>
    <property type="molecule type" value="Genomic_DNA"/>
</dbReference>
<dbReference type="InterPro" id="IPR036312">
    <property type="entry name" value="Bifun_inhib/LTP/seed_sf"/>
</dbReference>
<dbReference type="Proteomes" id="UP000017836">
    <property type="component" value="Unassembled WGS sequence"/>
</dbReference>
<feature type="signal peptide" evidence="3">
    <location>
        <begin position="1"/>
        <end position="22"/>
    </location>
</feature>
<sequence length="139" mass="15043">MGSVKVAFLVAVLVATVLVAEGAISCSTVTATLSPCLNYMRNEGNTVPPPCCNAMRTLKGLSPTTADKQAVCGCLKWAAMAIKRINDNLVRGLPNACGVKLTYIFSAKTDCSKYGVDLCFGWFLICCIFWFWRWGSCLV</sequence>
<keyword evidence="1" id="KW-0813">Transport</keyword>
<evidence type="ECO:0000313" key="5">
    <source>
        <dbReference type="EMBL" id="ERN04138.1"/>
    </source>
</evidence>
<dbReference type="GO" id="GO:0008289">
    <property type="term" value="F:lipid binding"/>
    <property type="evidence" value="ECO:0007669"/>
    <property type="project" value="UniProtKB-KW"/>
</dbReference>
<keyword evidence="6" id="KW-1185">Reference proteome</keyword>
<evidence type="ECO:0000313" key="6">
    <source>
        <dbReference type="Proteomes" id="UP000017836"/>
    </source>
</evidence>
<evidence type="ECO:0000256" key="3">
    <source>
        <dbReference type="SAM" id="SignalP"/>
    </source>
</evidence>
<dbReference type="PRINTS" id="PR00382">
    <property type="entry name" value="LIPIDTRNSFER"/>
</dbReference>
<organism evidence="5 6">
    <name type="scientific">Amborella trichopoda</name>
    <dbReference type="NCBI Taxonomy" id="13333"/>
    <lineage>
        <taxon>Eukaryota</taxon>
        <taxon>Viridiplantae</taxon>
        <taxon>Streptophyta</taxon>
        <taxon>Embryophyta</taxon>
        <taxon>Tracheophyta</taxon>
        <taxon>Spermatophyta</taxon>
        <taxon>Magnoliopsida</taxon>
        <taxon>Amborellales</taxon>
        <taxon>Amborellaceae</taxon>
        <taxon>Amborella</taxon>
    </lineage>
</organism>
<dbReference type="PANTHER" id="PTHR33076">
    <property type="entry name" value="NON-SPECIFIC LIPID-TRANSFER PROTEIN 2-RELATED"/>
    <property type="match status" value="1"/>
</dbReference>
<evidence type="ECO:0000256" key="1">
    <source>
        <dbReference type="RuleBase" id="RU000628"/>
    </source>
</evidence>
<keyword evidence="1" id="KW-0446">Lipid-binding</keyword>
<comment type="similarity">
    <text evidence="1">Belongs to the plant LTP family.</text>
</comment>
<comment type="function">
    <text evidence="1">Plant non-specific lipid-transfer proteins transfer phospholipids as well as galactolipids across membranes. May play a role in wax or cutin deposition in the cell walls of expanding epidermal cells and certain secretory tissues.</text>
</comment>
<dbReference type="GO" id="GO:0006869">
    <property type="term" value="P:lipid transport"/>
    <property type="evidence" value="ECO:0007669"/>
    <property type="project" value="InterPro"/>
</dbReference>
<keyword evidence="2" id="KW-0812">Transmembrane</keyword>
<accession>W1P873</accession>
<dbReference type="Gene3D" id="1.10.110.10">
    <property type="entry name" value="Plant lipid-transfer and hydrophobic proteins"/>
    <property type="match status" value="1"/>
</dbReference>
<reference evidence="6" key="1">
    <citation type="journal article" date="2013" name="Science">
        <title>The Amborella genome and the evolution of flowering plants.</title>
        <authorList>
            <consortium name="Amborella Genome Project"/>
        </authorList>
    </citation>
    <scope>NUCLEOTIDE SEQUENCE [LARGE SCALE GENOMIC DNA]</scope>
</reference>